<dbReference type="SUPFAM" id="SSF75005">
    <property type="entry name" value="Arabinanase/levansucrase/invertase"/>
    <property type="match status" value="1"/>
</dbReference>
<comment type="caution">
    <text evidence="8">The sequence shown here is derived from an EMBL/GenBank/DDBJ whole genome shotgun (WGS) entry which is preliminary data.</text>
</comment>
<sequence>MDSTILQKARAYEAEQGAAIPAGQRPAYHLTPYVGWMNDPNGFSFYQGQYHLFYQYYPYDTVWGPMHWGHAVSRDLLHWEYLPAALAPDAPCDQNGCFSGSAAQLPDGRQLLMYTGVVWEKQPDGKTRDIQTQCVAVGDGLNYEKLPQNPVLTARDLPEGFSRFDFRDPKIWQEPDGSYSAVAVGQSETEGGAALLFHSPDGFRWEYTSLLDASRGEYGVMWECPDFFELDGKQILMAGPMEMQVRDEYHNGHCVIALMGSYDSETHRFTREKVQLMDEGIDFYATQTTLAPDGRRIMTAWMQSWAASGAKPQGCRWFGQTICPRELHLKDGRLYQTPVRELDAAHGPKVRHENALIEGETQLEGIGGRVIDLTAEITPEENCHAVTLKLAADEKHFTTLTYEPRSAKLTLDRTYAGGLYQDIVHTRSCKIRTPGKTLKLRVLLDYNSVEVFINEGEQTMTACIYTPRDAEGILFEADGKARVTVEQYTLNL</sequence>
<dbReference type="CDD" id="cd08996">
    <property type="entry name" value="GH32_FFase"/>
    <property type="match status" value="1"/>
</dbReference>
<dbReference type="Pfam" id="PF00251">
    <property type="entry name" value="Glyco_hydro_32N"/>
    <property type="match status" value="1"/>
</dbReference>
<dbReference type="EC" id="3.2.1.26" evidence="2"/>
<evidence type="ECO:0000313" key="8">
    <source>
        <dbReference type="EMBL" id="GJN63905.1"/>
    </source>
</evidence>
<feature type="domain" description="Glycosyl hydrolase family 32 C-terminal" evidence="7">
    <location>
        <begin position="346"/>
        <end position="485"/>
    </location>
</feature>
<dbReference type="Pfam" id="PF08244">
    <property type="entry name" value="Glyco_hydro_32C"/>
    <property type="match status" value="1"/>
</dbReference>
<keyword evidence="9" id="KW-1185">Reference proteome</keyword>
<dbReference type="PANTHER" id="PTHR43101">
    <property type="entry name" value="BETA-FRUCTOSIDASE"/>
    <property type="match status" value="1"/>
</dbReference>
<evidence type="ECO:0000256" key="5">
    <source>
        <dbReference type="RuleBase" id="RU362110"/>
    </source>
</evidence>
<evidence type="ECO:0000256" key="1">
    <source>
        <dbReference type="ARBA" id="ARBA00009902"/>
    </source>
</evidence>
<name>A0AA37IX10_9FIRM</name>
<dbReference type="PROSITE" id="PS00609">
    <property type="entry name" value="GLYCOSYL_HYDROL_F32"/>
    <property type="match status" value="1"/>
</dbReference>
<dbReference type="GO" id="GO:0005975">
    <property type="term" value="P:carbohydrate metabolic process"/>
    <property type="evidence" value="ECO:0007669"/>
    <property type="project" value="InterPro"/>
</dbReference>
<dbReference type="EMBL" id="BQKV01000021">
    <property type="protein sequence ID" value="GJN63905.1"/>
    <property type="molecule type" value="Genomic_DNA"/>
</dbReference>
<feature type="domain" description="Glycosyl hydrolase family 32 N-terminal" evidence="6">
    <location>
        <begin position="29"/>
        <end position="338"/>
    </location>
</feature>
<dbReference type="Gene3D" id="2.60.120.560">
    <property type="entry name" value="Exo-inulinase, domain 1"/>
    <property type="match status" value="1"/>
</dbReference>
<dbReference type="InterPro" id="IPR013189">
    <property type="entry name" value="Glyco_hydro_32_C"/>
</dbReference>
<dbReference type="InterPro" id="IPR023296">
    <property type="entry name" value="Glyco_hydro_beta-prop_sf"/>
</dbReference>
<dbReference type="InterPro" id="IPR051214">
    <property type="entry name" value="GH32_Enzymes"/>
</dbReference>
<evidence type="ECO:0000256" key="4">
    <source>
        <dbReference type="ARBA" id="ARBA00023295"/>
    </source>
</evidence>
<dbReference type="InterPro" id="IPR001362">
    <property type="entry name" value="Glyco_hydro_32"/>
</dbReference>
<dbReference type="SUPFAM" id="SSF49899">
    <property type="entry name" value="Concanavalin A-like lectins/glucanases"/>
    <property type="match status" value="1"/>
</dbReference>
<dbReference type="PANTHER" id="PTHR43101:SF1">
    <property type="entry name" value="BETA-FRUCTOSIDASE"/>
    <property type="match status" value="1"/>
</dbReference>
<protein>
    <recommendedName>
        <fullName evidence="2">beta-fructofuranosidase</fullName>
        <ecNumber evidence="2">3.2.1.26</ecNumber>
    </recommendedName>
</protein>
<evidence type="ECO:0000256" key="3">
    <source>
        <dbReference type="ARBA" id="ARBA00022801"/>
    </source>
</evidence>
<dbReference type="InterPro" id="IPR013320">
    <property type="entry name" value="ConA-like_dom_sf"/>
</dbReference>
<evidence type="ECO:0000259" key="7">
    <source>
        <dbReference type="Pfam" id="PF08244"/>
    </source>
</evidence>
<dbReference type="SMART" id="SM00640">
    <property type="entry name" value="Glyco_32"/>
    <property type="match status" value="1"/>
</dbReference>
<gene>
    <name evidence="8" type="primary">sacA</name>
    <name evidence="8" type="ORF">JCM17207_05300</name>
</gene>
<dbReference type="GO" id="GO:0004564">
    <property type="term" value="F:beta-fructofuranosidase activity"/>
    <property type="evidence" value="ECO:0007669"/>
    <property type="project" value="UniProtKB-EC"/>
</dbReference>
<evidence type="ECO:0000259" key="6">
    <source>
        <dbReference type="Pfam" id="PF00251"/>
    </source>
</evidence>
<organism evidence="8 9">
    <name type="scientific">Faecalibacterium gallinarum</name>
    <dbReference type="NCBI Taxonomy" id="2903556"/>
    <lineage>
        <taxon>Bacteria</taxon>
        <taxon>Bacillati</taxon>
        <taxon>Bacillota</taxon>
        <taxon>Clostridia</taxon>
        <taxon>Eubacteriales</taxon>
        <taxon>Oscillospiraceae</taxon>
        <taxon>Faecalibacterium</taxon>
    </lineage>
</organism>
<dbReference type="Gene3D" id="2.115.10.20">
    <property type="entry name" value="Glycosyl hydrolase domain, family 43"/>
    <property type="match status" value="1"/>
</dbReference>
<reference evidence="8" key="1">
    <citation type="journal article" date="2022" name="Int. J. Syst. Evol. Microbiol.">
        <title>Genome-based, phenotypic and chemotaxonomic classification of Faecalibacterium strains: proposal of three novel species Faecalibacterium duncaniae sp. nov., Faecalibacterium hattorii sp. nov. and Faecalibacterium gallinarum sp. nov. .</title>
        <authorList>
            <person name="Sakamoto M."/>
            <person name="Sakurai N."/>
            <person name="Tanno H."/>
            <person name="Iino T."/>
            <person name="Ohkuma M."/>
            <person name="Endo A."/>
        </authorList>
    </citation>
    <scope>NUCLEOTIDE SEQUENCE</scope>
    <source>
        <strain evidence="8">JCM 17207</strain>
    </source>
</reference>
<evidence type="ECO:0000256" key="2">
    <source>
        <dbReference type="ARBA" id="ARBA00012758"/>
    </source>
</evidence>
<keyword evidence="4 5" id="KW-0326">Glycosidase</keyword>
<dbReference type="RefSeq" id="WP_238316155.1">
    <property type="nucleotide sequence ID" value="NZ_BQKV01000021.1"/>
</dbReference>
<keyword evidence="3 5" id="KW-0378">Hydrolase</keyword>
<dbReference type="AlphaFoldDB" id="A0AA37IX10"/>
<dbReference type="Proteomes" id="UP001055185">
    <property type="component" value="Unassembled WGS sequence"/>
</dbReference>
<comment type="similarity">
    <text evidence="1 5">Belongs to the glycosyl hydrolase 32 family.</text>
</comment>
<evidence type="ECO:0000313" key="9">
    <source>
        <dbReference type="Proteomes" id="UP001055185"/>
    </source>
</evidence>
<proteinExistence type="inferred from homology"/>
<accession>A0AA37IX10</accession>
<dbReference type="InterPro" id="IPR018053">
    <property type="entry name" value="Glyco_hydro_32_AS"/>
</dbReference>
<dbReference type="InterPro" id="IPR013148">
    <property type="entry name" value="Glyco_hydro_32_N"/>
</dbReference>